<dbReference type="EMBL" id="BART01039534">
    <property type="protein sequence ID" value="GAH21225.1"/>
    <property type="molecule type" value="Genomic_DNA"/>
</dbReference>
<evidence type="ECO:0000313" key="2">
    <source>
        <dbReference type="EMBL" id="GAH21225.1"/>
    </source>
</evidence>
<gene>
    <name evidence="2" type="ORF">S01H4_64922</name>
</gene>
<dbReference type="GO" id="GO:0046872">
    <property type="term" value="F:metal ion binding"/>
    <property type="evidence" value="ECO:0007669"/>
    <property type="project" value="InterPro"/>
</dbReference>
<evidence type="ECO:0000259" key="1">
    <source>
        <dbReference type="Pfam" id="PF02655"/>
    </source>
</evidence>
<dbReference type="Pfam" id="PF02655">
    <property type="entry name" value="ATP-grasp_3"/>
    <property type="match status" value="1"/>
</dbReference>
<feature type="non-terminal residue" evidence="2">
    <location>
        <position position="1"/>
    </location>
</feature>
<dbReference type="InterPro" id="IPR003806">
    <property type="entry name" value="ATP-grasp_PylC-type"/>
</dbReference>
<proteinExistence type="predicted"/>
<reference evidence="2" key="1">
    <citation type="journal article" date="2014" name="Front. Microbiol.">
        <title>High frequency of phylogenetically diverse reductive dehalogenase-homologous genes in deep subseafloor sedimentary metagenomes.</title>
        <authorList>
            <person name="Kawai M."/>
            <person name="Futagami T."/>
            <person name="Toyoda A."/>
            <person name="Takaki Y."/>
            <person name="Nishi S."/>
            <person name="Hori S."/>
            <person name="Arai W."/>
            <person name="Tsubouchi T."/>
            <person name="Morono Y."/>
            <person name="Uchiyama I."/>
            <person name="Ito T."/>
            <person name="Fujiyama A."/>
            <person name="Inagaki F."/>
            <person name="Takami H."/>
        </authorList>
    </citation>
    <scope>NUCLEOTIDE SEQUENCE</scope>
    <source>
        <strain evidence="2">Expedition CK06-06</strain>
    </source>
</reference>
<feature type="non-terminal residue" evidence="2">
    <location>
        <position position="117"/>
    </location>
</feature>
<comment type="caution">
    <text evidence="2">The sequence shown here is derived from an EMBL/GenBank/DDBJ whole genome shotgun (WGS) entry which is preliminary data.</text>
</comment>
<accession>X1ELJ1</accession>
<feature type="domain" description="ATP-grasp fold PylC-type" evidence="1">
    <location>
        <begin position="2"/>
        <end position="112"/>
    </location>
</feature>
<dbReference type="AlphaFoldDB" id="X1ELJ1"/>
<dbReference type="SUPFAM" id="SSF56059">
    <property type="entry name" value="Glutathione synthetase ATP-binding domain-like"/>
    <property type="match status" value="1"/>
</dbReference>
<sequence length="117" mass="13341">NSIIMKPEDGAGSELIYHFTTKDQILQLFERAKAKLDINRSYIVQEFIDGDDLSISIINRANSEKINVMDQIILSINAQNVQNIDSNKDSLYLGGFTPVENYKALRNKFEKILKSMD</sequence>
<dbReference type="Gene3D" id="3.30.470.20">
    <property type="entry name" value="ATP-grasp fold, B domain"/>
    <property type="match status" value="1"/>
</dbReference>
<protein>
    <recommendedName>
        <fullName evidence="1">ATP-grasp fold PylC-type domain-containing protein</fullName>
    </recommendedName>
</protein>
<name>X1ELJ1_9ZZZZ</name>
<dbReference type="GO" id="GO:0005524">
    <property type="term" value="F:ATP binding"/>
    <property type="evidence" value="ECO:0007669"/>
    <property type="project" value="InterPro"/>
</dbReference>
<organism evidence="2">
    <name type="scientific">marine sediment metagenome</name>
    <dbReference type="NCBI Taxonomy" id="412755"/>
    <lineage>
        <taxon>unclassified sequences</taxon>
        <taxon>metagenomes</taxon>
        <taxon>ecological metagenomes</taxon>
    </lineage>
</organism>